<keyword evidence="3" id="KW-1185">Reference proteome</keyword>
<evidence type="ECO:0000313" key="3">
    <source>
        <dbReference type="Proteomes" id="UP001458880"/>
    </source>
</evidence>
<accession>A0AAW1L2F0</accession>
<comment type="caution">
    <text evidence="2">The sequence shown here is derived from an EMBL/GenBank/DDBJ whole genome shotgun (WGS) entry which is preliminary data.</text>
</comment>
<dbReference type="AlphaFoldDB" id="A0AAW1L2F0"/>
<dbReference type="EMBL" id="JASPKY010000177">
    <property type="protein sequence ID" value="KAK9727605.1"/>
    <property type="molecule type" value="Genomic_DNA"/>
</dbReference>
<feature type="compositionally biased region" description="Polar residues" evidence="1">
    <location>
        <begin position="13"/>
        <end position="36"/>
    </location>
</feature>
<gene>
    <name evidence="2" type="ORF">QE152_g19064</name>
</gene>
<proteinExistence type="predicted"/>
<evidence type="ECO:0000313" key="2">
    <source>
        <dbReference type="EMBL" id="KAK9727605.1"/>
    </source>
</evidence>
<evidence type="ECO:0000256" key="1">
    <source>
        <dbReference type="SAM" id="MobiDB-lite"/>
    </source>
</evidence>
<dbReference type="Proteomes" id="UP001458880">
    <property type="component" value="Unassembled WGS sequence"/>
</dbReference>
<reference evidence="2 3" key="1">
    <citation type="journal article" date="2024" name="BMC Genomics">
        <title>De novo assembly and annotation of Popillia japonica's genome with initial clues to its potential as an invasive pest.</title>
        <authorList>
            <person name="Cucini C."/>
            <person name="Boschi S."/>
            <person name="Funari R."/>
            <person name="Cardaioli E."/>
            <person name="Iannotti N."/>
            <person name="Marturano G."/>
            <person name="Paoli F."/>
            <person name="Bruttini M."/>
            <person name="Carapelli A."/>
            <person name="Frati F."/>
            <person name="Nardi F."/>
        </authorList>
    </citation>
    <scope>NUCLEOTIDE SEQUENCE [LARGE SCALE GENOMIC DNA]</scope>
    <source>
        <strain evidence="2">DMR45628</strain>
    </source>
</reference>
<sequence>MNKWLIKKRPQEDLNQNPGPSTAQSVSRPTNQQTKGQNKKLENQGNGSKNKRRKYNESYLKLGFRWTGSPDDPNPQCVVCSETL</sequence>
<name>A0AAW1L2F0_POPJA</name>
<organism evidence="2 3">
    <name type="scientific">Popillia japonica</name>
    <name type="common">Japanese beetle</name>
    <dbReference type="NCBI Taxonomy" id="7064"/>
    <lineage>
        <taxon>Eukaryota</taxon>
        <taxon>Metazoa</taxon>
        <taxon>Ecdysozoa</taxon>
        <taxon>Arthropoda</taxon>
        <taxon>Hexapoda</taxon>
        <taxon>Insecta</taxon>
        <taxon>Pterygota</taxon>
        <taxon>Neoptera</taxon>
        <taxon>Endopterygota</taxon>
        <taxon>Coleoptera</taxon>
        <taxon>Polyphaga</taxon>
        <taxon>Scarabaeiformia</taxon>
        <taxon>Scarabaeidae</taxon>
        <taxon>Rutelinae</taxon>
        <taxon>Popillia</taxon>
    </lineage>
</organism>
<feature type="region of interest" description="Disordered" evidence="1">
    <location>
        <begin position="1"/>
        <end position="84"/>
    </location>
</feature>
<protein>
    <submittedName>
        <fullName evidence="2">Uncharacterized protein</fullName>
    </submittedName>
</protein>